<dbReference type="GO" id="GO:0016491">
    <property type="term" value="F:oxidoreductase activity"/>
    <property type="evidence" value="ECO:0007669"/>
    <property type="project" value="UniProtKB-KW"/>
</dbReference>
<dbReference type="EMBL" id="ML994681">
    <property type="protein sequence ID" value="KAF2177939.1"/>
    <property type="molecule type" value="Genomic_DNA"/>
</dbReference>
<evidence type="ECO:0000256" key="6">
    <source>
        <dbReference type="SAM" id="SignalP"/>
    </source>
</evidence>
<dbReference type="GO" id="GO:0071949">
    <property type="term" value="F:FAD binding"/>
    <property type="evidence" value="ECO:0007669"/>
    <property type="project" value="InterPro"/>
</dbReference>
<sequence>MAGSRFSVKSFLLATFLHSTLLPQAHAAYPYCLPGDACFPSDNEIQNFNNTVNGRLIKSVPYGAACYKAAYDAETCKALAAVKEDVFYRQALPAGVMYTNWEQEGTAGCPVPDPPSNGSYPSPVEGDCTLGGMSAYVVNATSADDVAKAVKFAAKYNLRFRVKNSGHDYTGRSSGAGAFSVWTRYMNDAKLESGFKPCSSSLAQDVLSAGPGVNIEELFAWGGQNGVVTIGGFTTTVGATGGYVLGGGTGPLGPMFGMGVDNVVQYEVVTADGEEKIVNECTNQDLFWAMRGGGGTFAVVTRVYIRTYPAFKAVNTIAGQIACANYSAYSELIGRLVDLQLPMRNAGHTACEQLGIVLLSVLPFTNGTSQNPNETLKIMQPVLNVPGCQSGLRARQFTGKSSWNDAYQAVIWPIVRTGSRVGVNLADFSRLISYELINSEKRMKGAKEYILNLPHDVPFIWQNTVGEATKKISPDATSMHPDWRNAFAFVDVPTFGPWSGVTAAQLETAQAVLDNATAVFGTATYYNEDYILEKNWQESMFGSNYARLLEIKRTVDPNGLFNCRQCVGSENGY</sequence>
<keyword evidence="6" id="KW-0732">Signal</keyword>
<dbReference type="Pfam" id="PF01565">
    <property type="entry name" value="FAD_binding_4"/>
    <property type="match status" value="1"/>
</dbReference>
<keyword evidence="9" id="KW-1185">Reference proteome</keyword>
<proteinExistence type="inferred from homology"/>
<evidence type="ECO:0000256" key="1">
    <source>
        <dbReference type="ARBA" id="ARBA00001974"/>
    </source>
</evidence>
<name>A0A6A6DI73_9PEZI</name>
<evidence type="ECO:0000259" key="7">
    <source>
        <dbReference type="PROSITE" id="PS51387"/>
    </source>
</evidence>
<dbReference type="InterPro" id="IPR050416">
    <property type="entry name" value="FAD-linked_Oxidoreductase"/>
</dbReference>
<dbReference type="AlphaFoldDB" id="A0A6A6DI73"/>
<evidence type="ECO:0000256" key="5">
    <source>
        <dbReference type="ARBA" id="ARBA00023002"/>
    </source>
</evidence>
<evidence type="ECO:0000313" key="8">
    <source>
        <dbReference type="EMBL" id="KAF2177939.1"/>
    </source>
</evidence>
<dbReference type="PANTHER" id="PTHR42973:SF39">
    <property type="entry name" value="FAD-BINDING PCMH-TYPE DOMAIN-CONTAINING PROTEIN"/>
    <property type="match status" value="1"/>
</dbReference>
<keyword evidence="3" id="KW-0285">Flavoprotein</keyword>
<feature type="signal peptide" evidence="6">
    <location>
        <begin position="1"/>
        <end position="27"/>
    </location>
</feature>
<dbReference type="PANTHER" id="PTHR42973">
    <property type="entry name" value="BINDING OXIDOREDUCTASE, PUTATIVE (AFU_ORTHOLOGUE AFUA_1G17690)-RELATED"/>
    <property type="match status" value="1"/>
</dbReference>
<evidence type="ECO:0000256" key="2">
    <source>
        <dbReference type="ARBA" id="ARBA00005466"/>
    </source>
</evidence>
<comment type="similarity">
    <text evidence="2">Belongs to the oxygen-dependent FAD-linked oxidoreductase family.</text>
</comment>
<dbReference type="Pfam" id="PF08031">
    <property type="entry name" value="BBE"/>
    <property type="match status" value="1"/>
</dbReference>
<comment type="cofactor">
    <cofactor evidence="1">
        <name>FAD</name>
        <dbReference type="ChEBI" id="CHEBI:57692"/>
    </cofactor>
</comment>
<dbReference type="Gene3D" id="3.30.465.10">
    <property type="match status" value="2"/>
</dbReference>
<dbReference type="InterPro" id="IPR006094">
    <property type="entry name" value="Oxid_FAD_bind_N"/>
</dbReference>
<evidence type="ECO:0000313" key="9">
    <source>
        <dbReference type="Proteomes" id="UP000800200"/>
    </source>
</evidence>
<protein>
    <submittedName>
        <fullName evidence="8">FAD-binding domain-containing protein</fullName>
    </submittedName>
</protein>
<keyword evidence="4" id="KW-0274">FAD</keyword>
<dbReference type="InterPro" id="IPR012951">
    <property type="entry name" value="BBE"/>
</dbReference>
<organism evidence="8 9">
    <name type="scientific">Zopfia rhizophila CBS 207.26</name>
    <dbReference type="NCBI Taxonomy" id="1314779"/>
    <lineage>
        <taxon>Eukaryota</taxon>
        <taxon>Fungi</taxon>
        <taxon>Dikarya</taxon>
        <taxon>Ascomycota</taxon>
        <taxon>Pezizomycotina</taxon>
        <taxon>Dothideomycetes</taxon>
        <taxon>Dothideomycetes incertae sedis</taxon>
        <taxon>Zopfiaceae</taxon>
        <taxon>Zopfia</taxon>
    </lineage>
</organism>
<feature type="domain" description="FAD-binding PCMH-type" evidence="7">
    <location>
        <begin position="130"/>
        <end position="310"/>
    </location>
</feature>
<feature type="chain" id="PRO_5025516842" evidence="6">
    <location>
        <begin position="28"/>
        <end position="573"/>
    </location>
</feature>
<keyword evidence="5" id="KW-0560">Oxidoreductase</keyword>
<dbReference type="Proteomes" id="UP000800200">
    <property type="component" value="Unassembled WGS sequence"/>
</dbReference>
<evidence type="ECO:0000256" key="4">
    <source>
        <dbReference type="ARBA" id="ARBA00022827"/>
    </source>
</evidence>
<evidence type="ECO:0000256" key="3">
    <source>
        <dbReference type="ARBA" id="ARBA00022630"/>
    </source>
</evidence>
<reference evidence="8" key="1">
    <citation type="journal article" date="2020" name="Stud. Mycol.">
        <title>101 Dothideomycetes genomes: a test case for predicting lifestyles and emergence of pathogens.</title>
        <authorList>
            <person name="Haridas S."/>
            <person name="Albert R."/>
            <person name="Binder M."/>
            <person name="Bloem J."/>
            <person name="Labutti K."/>
            <person name="Salamov A."/>
            <person name="Andreopoulos B."/>
            <person name="Baker S."/>
            <person name="Barry K."/>
            <person name="Bills G."/>
            <person name="Bluhm B."/>
            <person name="Cannon C."/>
            <person name="Castanera R."/>
            <person name="Culley D."/>
            <person name="Daum C."/>
            <person name="Ezra D."/>
            <person name="Gonzalez J."/>
            <person name="Henrissat B."/>
            <person name="Kuo A."/>
            <person name="Liang C."/>
            <person name="Lipzen A."/>
            <person name="Lutzoni F."/>
            <person name="Magnuson J."/>
            <person name="Mondo S."/>
            <person name="Nolan M."/>
            <person name="Ohm R."/>
            <person name="Pangilinan J."/>
            <person name="Park H.-J."/>
            <person name="Ramirez L."/>
            <person name="Alfaro M."/>
            <person name="Sun H."/>
            <person name="Tritt A."/>
            <person name="Yoshinaga Y."/>
            <person name="Zwiers L.-H."/>
            <person name="Turgeon B."/>
            <person name="Goodwin S."/>
            <person name="Spatafora J."/>
            <person name="Crous P."/>
            <person name="Grigoriev I."/>
        </authorList>
    </citation>
    <scope>NUCLEOTIDE SEQUENCE</scope>
    <source>
        <strain evidence="8">CBS 207.26</strain>
    </source>
</reference>
<dbReference type="InterPro" id="IPR016166">
    <property type="entry name" value="FAD-bd_PCMH"/>
</dbReference>
<dbReference type="SUPFAM" id="SSF55103">
    <property type="entry name" value="FAD-linked oxidases, C-terminal domain"/>
    <property type="match status" value="1"/>
</dbReference>
<dbReference type="OrthoDB" id="9983560at2759"/>
<dbReference type="InterPro" id="IPR016164">
    <property type="entry name" value="FAD-linked_Oxase-like_C"/>
</dbReference>
<accession>A0A6A6DI73</accession>
<dbReference type="InterPro" id="IPR036318">
    <property type="entry name" value="FAD-bd_PCMH-like_sf"/>
</dbReference>
<dbReference type="InterPro" id="IPR016169">
    <property type="entry name" value="FAD-bd_PCMH_sub2"/>
</dbReference>
<dbReference type="PROSITE" id="PS51387">
    <property type="entry name" value="FAD_PCMH"/>
    <property type="match status" value="1"/>
</dbReference>
<gene>
    <name evidence="8" type="ORF">K469DRAFT_732220</name>
</gene>
<dbReference type="SUPFAM" id="SSF56176">
    <property type="entry name" value="FAD-binding/transporter-associated domain-like"/>
    <property type="match status" value="1"/>
</dbReference>